<name>A0A8J5LVT3_ZINOF</name>
<dbReference type="AlphaFoldDB" id="A0A8J5LVT3"/>
<comment type="caution">
    <text evidence="5">The sequence shown here is derived from an EMBL/GenBank/DDBJ whole genome shotgun (WGS) entry which is preliminary data.</text>
</comment>
<keyword evidence="6" id="KW-1185">Reference proteome</keyword>
<feature type="active site" description="Proton acceptor" evidence="2">
    <location>
        <position position="67"/>
    </location>
</feature>
<evidence type="ECO:0000259" key="4">
    <source>
        <dbReference type="Pfam" id="PF04413"/>
    </source>
</evidence>
<dbReference type="InterPro" id="IPR038107">
    <property type="entry name" value="Glycos_transf_N_sf"/>
</dbReference>
<dbReference type="InterPro" id="IPR039901">
    <property type="entry name" value="Kdotransferase"/>
</dbReference>
<keyword evidence="1" id="KW-0808">Transferase</keyword>
<proteinExistence type="predicted"/>
<dbReference type="GO" id="GO:0016740">
    <property type="term" value="F:transferase activity"/>
    <property type="evidence" value="ECO:0007669"/>
    <property type="project" value="UniProtKB-KW"/>
</dbReference>
<gene>
    <name evidence="5" type="ORF">ZIOFF_014780</name>
</gene>
<protein>
    <recommendedName>
        <fullName evidence="4">3-deoxy-D-manno-octulosonic-acid transferase N-terminal domain-containing protein</fullName>
    </recommendedName>
</protein>
<organism evidence="5 6">
    <name type="scientific">Zingiber officinale</name>
    <name type="common">Ginger</name>
    <name type="synonym">Amomum zingiber</name>
    <dbReference type="NCBI Taxonomy" id="94328"/>
    <lineage>
        <taxon>Eukaryota</taxon>
        <taxon>Viridiplantae</taxon>
        <taxon>Streptophyta</taxon>
        <taxon>Embryophyta</taxon>
        <taxon>Tracheophyta</taxon>
        <taxon>Spermatophyta</taxon>
        <taxon>Magnoliopsida</taxon>
        <taxon>Liliopsida</taxon>
        <taxon>Zingiberales</taxon>
        <taxon>Zingiberaceae</taxon>
        <taxon>Zingiber</taxon>
    </lineage>
</organism>
<feature type="site" description="Transition state stabilizer" evidence="3">
    <location>
        <position position="137"/>
    </location>
</feature>
<dbReference type="PANTHER" id="PTHR42755:SF1">
    <property type="entry name" value="3-DEOXY-D-MANNO-OCTULOSONIC ACID TRANSFERASE, MITOCHONDRIAL-RELATED"/>
    <property type="match status" value="1"/>
</dbReference>
<evidence type="ECO:0000256" key="1">
    <source>
        <dbReference type="ARBA" id="ARBA00022679"/>
    </source>
</evidence>
<evidence type="ECO:0000256" key="3">
    <source>
        <dbReference type="PIRSR" id="PIRSR639901-2"/>
    </source>
</evidence>
<dbReference type="Gene3D" id="3.40.50.2000">
    <property type="entry name" value="Glycogen Phosphorylase B"/>
    <property type="match status" value="2"/>
</dbReference>
<dbReference type="Gene3D" id="3.40.50.11720">
    <property type="entry name" value="3-Deoxy-D-manno-octulosonic-acid transferase, N-terminal domain"/>
    <property type="match status" value="1"/>
</dbReference>
<feature type="site" description="Transition state stabilizer" evidence="3">
    <location>
        <position position="217"/>
    </location>
</feature>
<feature type="domain" description="3-deoxy-D-manno-octulosonic-acid transferase N-terminal" evidence="4">
    <location>
        <begin position="40"/>
        <end position="219"/>
    </location>
</feature>
<dbReference type="GO" id="GO:0016126">
    <property type="term" value="P:sterol biosynthetic process"/>
    <property type="evidence" value="ECO:0007669"/>
    <property type="project" value="InterPro"/>
</dbReference>
<dbReference type="GO" id="GO:0005886">
    <property type="term" value="C:plasma membrane"/>
    <property type="evidence" value="ECO:0007669"/>
    <property type="project" value="TreeGrafter"/>
</dbReference>
<dbReference type="GO" id="GO:0016628">
    <property type="term" value="F:oxidoreductase activity, acting on the CH-CH group of donors, NAD or NADP as acceptor"/>
    <property type="evidence" value="ECO:0007669"/>
    <property type="project" value="InterPro"/>
</dbReference>
<evidence type="ECO:0000313" key="6">
    <source>
        <dbReference type="Proteomes" id="UP000734854"/>
    </source>
</evidence>
<dbReference type="InterPro" id="IPR007507">
    <property type="entry name" value="Glycos_transf_N"/>
</dbReference>
<dbReference type="FunFam" id="3.40.50.11720:FF:000001">
    <property type="entry name" value="3-deoxy-D-manno-octulosonic acid transferase"/>
    <property type="match status" value="1"/>
</dbReference>
<evidence type="ECO:0000313" key="5">
    <source>
        <dbReference type="EMBL" id="KAG6524836.1"/>
    </source>
</evidence>
<dbReference type="GO" id="GO:0009245">
    <property type="term" value="P:lipid A biosynthetic process"/>
    <property type="evidence" value="ECO:0007669"/>
    <property type="project" value="TreeGrafter"/>
</dbReference>
<dbReference type="Proteomes" id="UP000734854">
    <property type="component" value="Unassembled WGS sequence"/>
</dbReference>
<reference evidence="5 6" key="1">
    <citation type="submission" date="2020-08" db="EMBL/GenBank/DDBJ databases">
        <title>Plant Genome Project.</title>
        <authorList>
            <person name="Zhang R.-G."/>
        </authorList>
    </citation>
    <scope>NUCLEOTIDE SEQUENCE [LARGE SCALE GENOMIC DNA]</scope>
    <source>
        <tissue evidence="5">Rhizome</tissue>
    </source>
</reference>
<dbReference type="Pfam" id="PF01222">
    <property type="entry name" value="ERG4_ERG24"/>
    <property type="match status" value="1"/>
</dbReference>
<dbReference type="InterPro" id="IPR001171">
    <property type="entry name" value="ERG24_DHCR-like"/>
</dbReference>
<dbReference type="Pfam" id="PF04413">
    <property type="entry name" value="Glycos_transf_N"/>
    <property type="match status" value="1"/>
</dbReference>
<accession>A0A8J5LVT3</accession>
<evidence type="ECO:0000256" key="2">
    <source>
        <dbReference type="PIRSR" id="PIRSR639901-1"/>
    </source>
</evidence>
<dbReference type="EMBL" id="JACMSC010000004">
    <property type="protein sequence ID" value="KAG6524836.1"/>
    <property type="molecule type" value="Genomic_DNA"/>
</dbReference>
<dbReference type="PANTHER" id="PTHR42755">
    <property type="entry name" value="3-DEOXY-MANNO-OCTULOSONATE CYTIDYLYLTRANSFERASE"/>
    <property type="match status" value="1"/>
</dbReference>
<sequence>MEARGKLVYGLYRAATRMASPLMYALVQWRRLRGLEHPSRWPERFGHPSSPRPPGPLLWFHAVSLGEGLMAIPVIKHCVRQHPDFHVLMTTTTISAFEVIKDQLPDGVIYQLSPLDSPTIVDKILGYWKPIAVFLMESELWPNLVISAANEGIPVTILNARMSCKSFKRWSRLFALPLISLMLSKISLVVPLSTLQAVRFQLLNASPNVIHFAGDLKYAVGDFNVLGKDAMKINDLQLQLTNRPVWIAASIHEGEEKVMLWVHKELIMSYPDLVMILVTRHPQHGQRLALALNKQGLNVSLRSRRDKISSSTSVYVVDTLGFSTGIFSVSDGVLKSELRTLYRFTKIAVIGGSFLPGLAGHNVSEAAAAGCAVLTGPHVGHFSHMLAKMSLAASSSVLQGIARNCNYFGDLVLALSFNLPCGVSSAMPYFYPTFLLILLIWRKRQDEARCLQKYKAKMLKPRSHHKYKGKVSLIVSTYTTSPSNKQPDAF</sequence>